<feature type="domain" description="4Fe-4S ferredoxin-type" evidence="5">
    <location>
        <begin position="87"/>
        <end position="116"/>
    </location>
</feature>
<evidence type="ECO:0000256" key="3">
    <source>
        <dbReference type="ARBA" id="ARBA00023004"/>
    </source>
</evidence>
<sequence>MRKQGDGWDVTLCRGCTTHDCRFGLPMETGFVDRFVDVVQKTGWSEFVLEQVGSGVSVHKRIRFAIAGCANGCSRPQIVDFGLLRAVLPNVEPDACTGCGFCTGACPEGSVSMEPAHGTGVCVPLIDRDQCLLCGRCSAACPEGAMRMTATGWRVVVGGRLGRLPVLARELPGLYDDDAVLQLVDALVRLFMQHWKPGLRLGVLLEELGFENVVSACSL</sequence>
<dbReference type="GO" id="GO:0016491">
    <property type="term" value="F:oxidoreductase activity"/>
    <property type="evidence" value="ECO:0007669"/>
    <property type="project" value="InterPro"/>
</dbReference>
<feature type="domain" description="4Fe-4S ferredoxin-type" evidence="5">
    <location>
        <begin position="122"/>
        <end position="151"/>
    </location>
</feature>
<dbReference type="InterPro" id="IPR017896">
    <property type="entry name" value="4Fe4S_Fe-S-bd"/>
</dbReference>
<dbReference type="InterPro" id="IPR017900">
    <property type="entry name" value="4Fe4S_Fe_S_CS"/>
</dbReference>
<evidence type="ECO:0000259" key="5">
    <source>
        <dbReference type="PROSITE" id="PS51379"/>
    </source>
</evidence>
<organism evidence="6 7">
    <name type="scientific">Paucidesulfovibrio gracilis DSM 16080</name>
    <dbReference type="NCBI Taxonomy" id="1121449"/>
    <lineage>
        <taxon>Bacteria</taxon>
        <taxon>Pseudomonadati</taxon>
        <taxon>Thermodesulfobacteriota</taxon>
        <taxon>Desulfovibrionia</taxon>
        <taxon>Desulfovibrionales</taxon>
        <taxon>Desulfovibrionaceae</taxon>
        <taxon>Paucidesulfovibrio</taxon>
    </lineage>
</organism>
<protein>
    <submittedName>
        <fullName evidence="6">4Fe-4S dicluster domain-containing protein</fullName>
    </submittedName>
</protein>
<keyword evidence="7" id="KW-1185">Reference proteome</keyword>
<dbReference type="Pfam" id="PF01077">
    <property type="entry name" value="NIR_SIR"/>
    <property type="match status" value="1"/>
</dbReference>
<name>A0A1T4WU13_9BACT</name>
<dbReference type="PANTHER" id="PTHR43193:SF2">
    <property type="entry name" value="POLYFERREDOXIN PROTEIN FWDF"/>
    <property type="match status" value="1"/>
</dbReference>
<dbReference type="AlphaFoldDB" id="A0A1T4WU13"/>
<dbReference type="Proteomes" id="UP000190027">
    <property type="component" value="Unassembled WGS sequence"/>
</dbReference>
<dbReference type="PROSITE" id="PS00198">
    <property type="entry name" value="4FE4S_FER_1"/>
    <property type="match status" value="1"/>
</dbReference>
<evidence type="ECO:0000313" key="6">
    <source>
        <dbReference type="EMBL" id="SKA80852.1"/>
    </source>
</evidence>
<reference evidence="6 7" key="1">
    <citation type="submission" date="2017-02" db="EMBL/GenBank/DDBJ databases">
        <authorList>
            <person name="Peterson S.W."/>
        </authorList>
    </citation>
    <scope>NUCLEOTIDE SEQUENCE [LARGE SCALE GENOMIC DNA]</scope>
    <source>
        <strain evidence="6 7">DSM 16080</strain>
    </source>
</reference>
<evidence type="ECO:0000313" key="7">
    <source>
        <dbReference type="Proteomes" id="UP000190027"/>
    </source>
</evidence>
<dbReference type="Gene3D" id="3.30.70.20">
    <property type="match status" value="1"/>
</dbReference>
<dbReference type="GO" id="GO:0046872">
    <property type="term" value="F:metal ion binding"/>
    <property type="evidence" value="ECO:0007669"/>
    <property type="project" value="UniProtKB-KW"/>
</dbReference>
<evidence type="ECO:0000256" key="1">
    <source>
        <dbReference type="ARBA" id="ARBA00022485"/>
    </source>
</evidence>
<dbReference type="PANTHER" id="PTHR43193">
    <property type="match status" value="1"/>
</dbReference>
<dbReference type="InterPro" id="IPR006067">
    <property type="entry name" value="NO2/SO3_Rdtase_4Fe4S_dom"/>
</dbReference>
<dbReference type="Pfam" id="PF00037">
    <property type="entry name" value="Fer4"/>
    <property type="match status" value="2"/>
</dbReference>
<dbReference type="Gene3D" id="3.30.413.10">
    <property type="entry name" value="Sulfite Reductase Hemoprotein, domain 1"/>
    <property type="match status" value="1"/>
</dbReference>
<proteinExistence type="predicted"/>
<evidence type="ECO:0000256" key="4">
    <source>
        <dbReference type="ARBA" id="ARBA00023014"/>
    </source>
</evidence>
<dbReference type="STRING" id="1121449.SAMN02745704_01408"/>
<keyword evidence="4" id="KW-0411">Iron-sulfur</keyword>
<dbReference type="GO" id="GO:0020037">
    <property type="term" value="F:heme binding"/>
    <property type="evidence" value="ECO:0007669"/>
    <property type="project" value="InterPro"/>
</dbReference>
<keyword evidence="3" id="KW-0408">Iron</keyword>
<dbReference type="PROSITE" id="PS51379">
    <property type="entry name" value="4FE4S_FER_2"/>
    <property type="match status" value="2"/>
</dbReference>
<dbReference type="GO" id="GO:0051539">
    <property type="term" value="F:4 iron, 4 sulfur cluster binding"/>
    <property type="evidence" value="ECO:0007669"/>
    <property type="project" value="UniProtKB-KW"/>
</dbReference>
<accession>A0A1T4WU13</accession>
<dbReference type="SUPFAM" id="SSF56014">
    <property type="entry name" value="Nitrite and sulphite reductase 4Fe-4S domain-like"/>
    <property type="match status" value="1"/>
</dbReference>
<dbReference type="InterPro" id="IPR045854">
    <property type="entry name" value="NO2/SO3_Rdtase_4Fe4S_sf"/>
</dbReference>
<dbReference type="EMBL" id="FUYC01000004">
    <property type="protein sequence ID" value="SKA80852.1"/>
    <property type="molecule type" value="Genomic_DNA"/>
</dbReference>
<evidence type="ECO:0000256" key="2">
    <source>
        <dbReference type="ARBA" id="ARBA00022723"/>
    </source>
</evidence>
<keyword evidence="1" id="KW-0004">4Fe-4S</keyword>
<dbReference type="InterPro" id="IPR052977">
    <property type="entry name" value="Polyferredoxin-like_ET"/>
</dbReference>
<gene>
    <name evidence="6" type="ORF">SAMN02745704_01408</name>
</gene>
<dbReference type="SUPFAM" id="SSF54862">
    <property type="entry name" value="4Fe-4S ferredoxins"/>
    <property type="match status" value="1"/>
</dbReference>
<keyword evidence="2" id="KW-0479">Metal-binding</keyword>